<dbReference type="PROSITE" id="PS51257">
    <property type="entry name" value="PROKAR_LIPOPROTEIN"/>
    <property type="match status" value="1"/>
</dbReference>
<dbReference type="InterPro" id="IPR036378">
    <property type="entry name" value="FAS1_dom_sf"/>
</dbReference>
<reference evidence="2 3" key="1">
    <citation type="submission" date="2021-12" db="EMBL/GenBank/DDBJ databases">
        <title>Genome sequencing of bacteria with rrn-lacking chromosome and rrn-plasmid.</title>
        <authorList>
            <person name="Anda M."/>
            <person name="Iwasaki W."/>
        </authorList>
    </citation>
    <scope>NUCLEOTIDE SEQUENCE [LARGE SCALE GENOMIC DNA]</scope>
    <source>
        <strain evidence="2 3">DSM 100852</strain>
    </source>
</reference>
<keyword evidence="3" id="KW-1185">Reference proteome</keyword>
<dbReference type="InterPro" id="IPR000782">
    <property type="entry name" value="FAS1_domain"/>
</dbReference>
<dbReference type="RefSeq" id="WP_338393585.1">
    <property type="nucleotide sequence ID" value="NZ_AP025314.1"/>
</dbReference>
<dbReference type="KEGG" id="fax:FUAX_07490"/>
<sequence length="754" mass="84412">MVNMITKKLSYVMLIGCLFFVSCDEEVDHYDVPDSEFGNILAVLEGRGNFTQYLKGVEMLELRDALESGSYTIFPPTDEAFDLYYKEKGIQSLEDLPKEELKGVIRNHVVDNALTWATIMDMGHRGWLDEDEKGPNGDGAWGFRRRTIYKEPPVIETGLDGETYKLWQFAKFLPVMTYHYYCGLKEPADYEFLYGREYSGQHVAGATIKEADVRASNGIVHIIDRVVPPLKNIDRVMGDNPETFSVFRTLADKFAEYDYSPEGTAEQLTNDTGRKDSLFVKMHYLNGNEFTFFAYDFIGVHTWDTQKSGESKAYTAYVPTNEALNKYFDENFSQYGYTSITDVPKNVIKPLITNHIVHVFNSWTRPSELDYCISGLKYPISIDKDKEISFAEFCNNGVLYGLNRVLEPNSYKSVAASIYFDPDYVYTLDIMSHDSSFEEVLTNAKGTVTYFSIPDAVFADMGITYDEDLELYMERDLTDPDSEVVYITQSVLAARLKFHVVDGQVLDHDQQRIFVRNTHDEYICVDYGQAYAGGNFERSEKITINGVDTKGNNGTAMNVSGRLLAPTWSTSSYISDEELGLDDYSEFRKLLAKAGLLSSNSYGQISLMANNRDYTVFVPTNASIRDAIAAGEIPGLDTDGGLIVDPNADSDEGKTEVAKRNLSNYVKSYFVEYERIFTDGQNTGSFETLGKDAENKIVKLNIAGGGTLKGASALRIVDGAGSGNNISVLPGNLSDVLARRATIHQIDGVLTWGN</sequence>
<evidence type="ECO:0000313" key="3">
    <source>
        <dbReference type="Proteomes" id="UP001348817"/>
    </source>
</evidence>
<feature type="domain" description="FAS1" evidence="1">
    <location>
        <begin position="571"/>
        <end position="750"/>
    </location>
</feature>
<evidence type="ECO:0000313" key="2">
    <source>
        <dbReference type="EMBL" id="BDD08317.1"/>
    </source>
</evidence>
<gene>
    <name evidence="2" type="ORF">FUAX_07490</name>
</gene>
<protein>
    <recommendedName>
        <fullName evidence="1">FAS1 domain-containing protein</fullName>
    </recommendedName>
</protein>
<name>A0AAU9CSH0_9BACT</name>
<accession>A0AAU9CSH0</accession>
<dbReference type="SMART" id="SM00554">
    <property type="entry name" value="FAS1"/>
    <property type="match status" value="3"/>
</dbReference>
<feature type="domain" description="FAS1" evidence="1">
    <location>
        <begin position="37"/>
        <end position="227"/>
    </location>
</feature>
<evidence type="ECO:0000259" key="1">
    <source>
        <dbReference type="PROSITE" id="PS50213"/>
    </source>
</evidence>
<dbReference type="PANTHER" id="PTHR10900:SF77">
    <property type="entry name" value="FI19380P1"/>
    <property type="match status" value="1"/>
</dbReference>
<dbReference type="PANTHER" id="PTHR10900">
    <property type="entry name" value="PERIOSTIN-RELATED"/>
    <property type="match status" value="1"/>
</dbReference>
<dbReference type="AlphaFoldDB" id="A0AAU9CSH0"/>
<dbReference type="Gene3D" id="2.30.180.10">
    <property type="entry name" value="FAS1 domain"/>
    <property type="match status" value="2"/>
</dbReference>
<dbReference type="Pfam" id="PF02469">
    <property type="entry name" value="Fasciclin"/>
    <property type="match status" value="1"/>
</dbReference>
<organism evidence="2 3">
    <name type="scientific">Fulvitalea axinellae</name>
    <dbReference type="NCBI Taxonomy" id="1182444"/>
    <lineage>
        <taxon>Bacteria</taxon>
        <taxon>Pseudomonadati</taxon>
        <taxon>Bacteroidota</taxon>
        <taxon>Cytophagia</taxon>
        <taxon>Cytophagales</taxon>
        <taxon>Persicobacteraceae</taxon>
        <taxon>Fulvitalea</taxon>
    </lineage>
</organism>
<dbReference type="Proteomes" id="UP001348817">
    <property type="component" value="Chromosome"/>
</dbReference>
<proteinExistence type="predicted"/>
<dbReference type="PROSITE" id="PS50213">
    <property type="entry name" value="FAS1"/>
    <property type="match status" value="2"/>
</dbReference>
<dbReference type="InterPro" id="IPR050904">
    <property type="entry name" value="Adhesion/Biosynth-related"/>
</dbReference>
<dbReference type="EMBL" id="AP025314">
    <property type="protein sequence ID" value="BDD08317.1"/>
    <property type="molecule type" value="Genomic_DNA"/>
</dbReference>
<dbReference type="SUPFAM" id="SSF82153">
    <property type="entry name" value="FAS1 domain"/>
    <property type="match status" value="3"/>
</dbReference>